<feature type="compositionally biased region" description="Low complexity" evidence="1">
    <location>
        <begin position="1"/>
        <end position="16"/>
    </location>
</feature>
<feature type="region of interest" description="Disordered" evidence="1">
    <location>
        <begin position="1"/>
        <end position="25"/>
    </location>
</feature>
<dbReference type="Proteomes" id="UP001497482">
    <property type="component" value="Chromosome 11"/>
</dbReference>
<keyword evidence="3" id="KW-1185">Reference proteome</keyword>
<reference evidence="2 3" key="1">
    <citation type="submission" date="2024-04" db="EMBL/GenBank/DDBJ databases">
        <authorList>
            <person name="Waldvogel A.-M."/>
            <person name="Schoenle A."/>
        </authorList>
    </citation>
    <scope>NUCLEOTIDE SEQUENCE [LARGE SCALE GENOMIC DNA]</scope>
</reference>
<dbReference type="EMBL" id="OZ035833">
    <property type="protein sequence ID" value="CAL1572966.1"/>
    <property type="molecule type" value="Genomic_DNA"/>
</dbReference>
<name>A0AAV2J905_KNICA</name>
<evidence type="ECO:0000256" key="1">
    <source>
        <dbReference type="SAM" id="MobiDB-lite"/>
    </source>
</evidence>
<gene>
    <name evidence="2" type="ORF">KC01_LOCUS4952</name>
</gene>
<dbReference type="AlphaFoldDB" id="A0AAV2J905"/>
<sequence>MRTTTTTTTATAATSTRVPGWSQLSPPLPAPPTSAVCVFSLLTLLPRHSARRDFSFTPSSLGCDPRFSARAWMAHAPPHTPDISWIDANPQRRRVLRIDFEAAACVGL</sequence>
<protein>
    <submittedName>
        <fullName evidence="2">Uncharacterized protein</fullName>
    </submittedName>
</protein>
<proteinExistence type="predicted"/>
<accession>A0AAV2J905</accession>
<evidence type="ECO:0000313" key="2">
    <source>
        <dbReference type="EMBL" id="CAL1572966.1"/>
    </source>
</evidence>
<evidence type="ECO:0000313" key="3">
    <source>
        <dbReference type="Proteomes" id="UP001497482"/>
    </source>
</evidence>
<organism evidence="2 3">
    <name type="scientific">Knipowitschia caucasica</name>
    <name type="common">Caucasian dwarf goby</name>
    <name type="synonym">Pomatoschistus caucasicus</name>
    <dbReference type="NCBI Taxonomy" id="637954"/>
    <lineage>
        <taxon>Eukaryota</taxon>
        <taxon>Metazoa</taxon>
        <taxon>Chordata</taxon>
        <taxon>Craniata</taxon>
        <taxon>Vertebrata</taxon>
        <taxon>Euteleostomi</taxon>
        <taxon>Actinopterygii</taxon>
        <taxon>Neopterygii</taxon>
        <taxon>Teleostei</taxon>
        <taxon>Neoteleostei</taxon>
        <taxon>Acanthomorphata</taxon>
        <taxon>Gobiaria</taxon>
        <taxon>Gobiiformes</taxon>
        <taxon>Gobioidei</taxon>
        <taxon>Gobiidae</taxon>
        <taxon>Gobiinae</taxon>
        <taxon>Knipowitschia</taxon>
    </lineage>
</organism>